<dbReference type="STRING" id="3218.A0A2K1ISJ4"/>
<dbReference type="GO" id="GO:0017148">
    <property type="term" value="P:negative regulation of translation"/>
    <property type="evidence" value="ECO:0007669"/>
    <property type="project" value="InterPro"/>
</dbReference>
<dbReference type="Gene3D" id="1.25.40.840">
    <property type="entry name" value="CCR4-NOT transcription complex subunit 1 TTP binding domain"/>
    <property type="match status" value="1"/>
</dbReference>
<reference evidence="2 4" key="2">
    <citation type="journal article" date="2018" name="Plant J.">
        <title>The Physcomitrella patens chromosome-scale assembly reveals moss genome structure and evolution.</title>
        <authorList>
            <person name="Lang D."/>
            <person name="Ullrich K.K."/>
            <person name="Murat F."/>
            <person name="Fuchs J."/>
            <person name="Jenkins J."/>
            <person name="Haas F.B."/>
            <person name="Piednoel M."/>
            <person name="Gundlach H."/>
            <person name="Van Bel M."/>
            <person name="Meyberg R."/>
            <person name="Vives C."/>
            <person name="Morata J."/>
            <person name="Symeonidi A."/>
            <person name="Hiss M."/>
            <person name="Muchero W."/>
            <person name="Kamisugi Y."/>
            <person name="Saleh O."/>
            <person name="Blanc G."/>
            <person name="Decker E.L."/>
            <person name="van Gessel N."/>
            <person name="Grimwood J."/>
            <person name="Hayes R.D."/>
            <person name="Graham S.W."/>
            <person name="Gunter L.E."/>
            <person name="McDaniel S.F."/>
            <person name="Hoernstein S.N.W."/>
            <person name="Larsson A."/>
            <person name="Li F.W."/>
            <person name="Perroud P.F."/>
            <person name="Phillips J."/>
            <person name="Ranjan P."/>
            <person name="Rokshar D.S."/>
            <person name="Rothfels C.J."/>
            <person name="Schneider L."/>
            <person name="Shu S."/>
            <person name="Stevenson D.W."/>
            <person name="Thummler F."/>
            <person name="Tillich M."/>
            <person name="Villarreal Aguilar J.C."/>
            <person name="Widiez T."/>
            <person name="Wong G.K."/>
            <person name="Wymore A."/>
            <person name="Zhang Y."/>
            <person name="Zimmer A.D."/>
            <person name="Quatrano R.S."/>
            <person name="Mayer K.F.X."/>
            <person name="Goodstein D."/>
            <person name="Casacuberta J.M."/>
            <person name="Vandepoele K."/>
            <person name="Reski R."/>
            <person name="Cuming A.C."/>
            <person name="Tuskan G.A."/>
            <person name="Maumus F."/>
            <person name="Salse J."/>
            <person name="Schmutz J."/>
            <person name="Rensing S.A."/>
        </authorList>
    </citation>
    <scope>NUCLEOTIDE SEQUENCE [LARGE SCALE GENOMIC DNA]</scope>
    <source>
        <strain evidence="3 4">cv. Gransden 2004</strain>
    </source>
</reference>
<proteinExistence type="predicted"/>
<dbReference type="InterPro" id="IPR040398">
    <property type="entry name" value="Not1"/>
</dbReference>
<organism evidence="2">
    <name type="scientific">Physcomitrium patens</name>
    <name type="common">Spreading-leaved earth moss</name>
    <name type="synonym">Physcomitrella patens</name>
    <dbReference type="NCBI Taxonomy" id="3218"/>
    <lineage>
        <taxon>Eukaryota</taxon>
        <taxon>Viridiplantae</taxon>
        <taxon>Streptophyta</taxon>
        <taxon>Embryophyta</taxon>
        <taxon>Bryophyta</taxon>
        <taxon>Bryophytina</taxon>
        <taxon>Bryopsida</taxon>
        <taxon>Funariidae</taxon>
        <taxon>Funariales</taxon>
        <taxon>Funariaceae</taxon>
        <taxon>Physcomitrium</taxon>
    </lineage>
</organism>
<dbReference type="GO" id="GO:0030015">
    <property type="term" value="C:CCR4-NOT core complex"/>
    <property type="evidence" value="ECO:0007669"/>
    <property type="project" value="InterPro"/>
</dbReference>
<evidence type="ECO:0000313" key="4">
    <source>
        <dbReference type="Proteomes" id="UP000006727"/>
    </source>
</evidence>
<accession>A0A2K1ISJ4</accession>
<evidence type="ECO:0000259" key="1">
    <source>
        <dbReference type="Pfam" id="PF16417"/>
    </source>
</evidence>
<keyword evidence="4" id="KW-1185">Reference proteome</keyword>
<reference evidence="2 4" key="1">
    <citation type="journal article" date="2008" name="Science">
        <title>The Physcomitrella genome reveals evolutionary insights into the conquest of land by plants.</title>
        <authorList>
            <person name="Rensing S."/>
            <person name="Lang D."/>
            <person name="Zimmer A."/>
            <person name="Terry A."/>
            <person name="Salamov A."/>
            <person name="Shapiro H."/>
            <person name="Nishiyama T."/>
            <person name="Perroud P.-F."/>
            <person name="Lindquist E."/>
            <person name="Kamisugi Y."/>
            <person name="Tanahashi T."/>
            <person name="Sakakibara K."/>
            <person name="Fujita T."/>
            <person name="Oishi K."/>
            <person name="Shin-I T."/>
            <person name="Kuroki Y."/>
            <person name="Toyoda A."/>
            <person name="Suzuki Y."/>
            <person name="Hashimoto A."/>
            <person name="Yamaguchi K."/>
            <person name="Sugano A."/>
            <person name="Kohara Y."/>
            <person name="Fujiyama A."/>
            <person name="Anterola A."/>
            <person name="Aoki S."/>
            <person name="Ashton N."/>
            <person name="Barbazuk W.B."/>
            <person name="Barker E."/>
            <person name="Bennetzen J."/>
            <person name="Bezanilla M."/>
            <person name="Blankenship R."/>
            <person name="Cho S.H."/>
            <person name="Dutcher S."/>
            <person name="Estelle M."/>
            <person name="Fawcett J.A."/>
            <person name="Gundlach H."/>
            <person name="Hanada K."/>
            <person name="Heyl A."/>
            <person name="Hicks K.A."/>
            <person name="Hugh J."/>
            <person name="Lohr M."/>
            <person name="Mayer K."/>
            <person name="Melkozernov A."/>
            <person name="Murata T."/>
            <person name="Nelson D."/>
            <person name="Pils B."/>
            <person name="Prigge M."/>
            <person name="Reiss B."/>
            <person name="Renner T."/>
            <person name="Rombauts S."/>
            <person name="Rushton P."/>
            <person name="Sanderfoot A."/>
            <person name="Schween G."/>
            <person name="Shiu S.-H."/>
            <person name="Stueber K."/>
            <person name="Theodoulou F.L."/>
            <person name="Tu H."/>
            <person name="Van de Peer Y."/>
            <person name="Verrier P.J."/>
            <person name="Waters E."/>
            <person name="Wood A."/>
            <person name="Yang L."/>
            <person name="Cove D."/>
            <person name="Cuming A."/>
            <person name="Hasebe M."/>
            <person name="Lucas S."/>
            <person name="Mishler D.B."/>
            <person name="Reski R."/>
            <person name="Grigoriev I."/>
            <person name="Quatrano R.S."/>
            <person name="Boore J.L."/>
        </authorList>
    </citation>
    <scope>NUCLEOTIDE SEQUENCE [LARGE SCALE GENOMIC DNA]</scope>
    <source>
        <strain evidence="3 4">cv. Gransden 2004</strain>
    </source>
</reference>
<sequence length="228" mass="25189">MLSFGTVALGEFKERLAEWPQYCNHVLQIPQFRQSQPELVKFIQRALMRGEANQHEIAGNGMFHTDQQFSGAAQCDTKSSLILLEGLEQFPAPLISMEERKCVNPLLRTTDDEVLDRGLNVALDGSLVLSIPSPAVQTGQVKLQNTESGSLVSQHFRLSSSLLDERVKIAYSSSSESGISMQQTLGNRTFDLGTGQKVVHNCVDASGSPCEVYGQFRHALFHNKSCFI</sequence>
<dbReference type="InterPro" id="IPR038535">
    <property type="entry name" value="CNOT1_TTP_bind_sf"/>
</dbReference>
<feature type="domain" description="CCR4-NOT transcription complex subunit 1 TTP binding" evidence="1">
    <location>
        <begin position="1"/>
        <end position="53"/>
    </location>
</feature>
<dbReference type="InParanoid" id="A0A2K1ISJ4"/>
<dbReference type="PANTHER" id="PTHR13162">
    <property type="entry name" value="CCR4-NOT TRANSCRIPTION COMPLEX"/>
    <property type="match status" value="1"/>
</dbReference>
<name>A0A2K1ISJ4_PHYPA</name>
<dbReference type="EMBL" id="ABEU02000021">
    <property type="protein sequence ID" value="PNR32243.1"/>
    <property type="molecule type" value="Genomic_DNA"/>
</dbReference>
<evidence type="ECO:0000313" key="2">
    <source>
        <dbReference type="EMBL" id="PNR32243.1"/>
    </source>
</evidence>
<protein>
    <recommendedName>
        <fullName evidence="1">CCR4-NOT transcription complex subunit 1 TTP binding domain-containing protein</fullName>
    </recommendedName>
</protein>
<dbReference type="AlphaFoldDB" id="A0A2K1ISJ4"/>
<dbReference type="Pfam" id="PF16417">
    <property type="entry name" value="CNOT1_TTP_bind"/>
    <property type="match status" value="1"/>
</dbReference>
<dbReference type="Proteomes" id="UP000006727">
    <property type="component" value="Chromosome 21"/>
</dbReference>
<dbReference type="InterPro" id="IPR032193">
    <property type="entry name" value="CNOT1_TTP_bind"/>
</dbReference>
<reference evidence="3" key="3">
    <citation type="submission" date="2020-12" db="UniProtKB">
        <authorList>
            <consortium name="EnsemblPlants"/>
        </authorList>
    </citation>
    <scope>IDENTIFICATION</scope>
</reference>
<evidence type="ECO:0000313" key="3">
    <source>
        <dbReference type="EnsemblPlants" id="Pp3c21_18750V3.1"/>
    </source>
</evidence>
<gene>
    <name evidence="2" type="ORF">PHYPA_026369</name>
</gene>
<dbReference type="Gramene" id="Pp3c21_18750V3.1">
    <property type="protein sequence ID" value="Pp3c21_18750V3.1"/>
    <property type="gene ID" value="Pp3c21_18750"/>
</dbReference>
<dbReference type="PaxDb" id="3218-PP1S85_32V6.1"/>
<dbReference type="PANTHER" id="PTHR13162:SF8">
    <property type="entry name" value="CCR4-NOT TRANSCRIPTION COMPLEX SUBUNIT 1"/>
    <property type="match status" value="1"/>
</dbReference>
<dbReference type="EnsemblPlants" id="Pp3c21_18750V3.1">
    <property type="protein sequence ID" value="Pp3c21_18750V3.1"/>
    <property type="gene ID" value="Pp3c21_18750"/>
</dbReference>